<evidence type="ECO:0000259" key="2">
    <source>
        <dbReference type="Pfam" id="PF18184"/>
    </source>
</evidence>
<name>A0ABW1NYK3_9PSEU</name>
<feature type="transmembrane region" description="Helical" evidence="1">
    <location>
        <begin position="52"/>
        <end position="75"/>
    </location>
</feature>
<keyword evidence="1" id="KW-0812">Transmembrane</keyword>
<accession>A0ABW1NYK3</accession>
<dbReference type="NCBIfam" id="NF033610">
    <property type="entry name" value="SLATT_3"/>
    <property type="match status" value="1"/>
</dbReference>
<comment type="caution">
    <text evidence="3">The sequence shown here is derived from an EMBL/GenBank/DDBJ whole genome shotgun (WGS) entry which is preliminary data.</text>
</comment>
<dbReference type="RefSeq" id="WP_380632098.1">
    <property type="nucleotide sequence ID" value="NZ_JBHSQO010000001.1"/>
</dbReference>
<dbReference type="Proteomes" id="UP001596220">
    <property type="component" value="Unassembled WGS sequence"/>
</dbReference>
<keyword evidence="1" id="KW-0472">Membrane</keyword>
<sequence>MTNSDLPGFFHDADSAARRGQRRTLRWNRVRLVATVVAAIGGALPWKIGSFGFWAAVSVAGFAVALAVEILLLATHPERDWFHGRAVAESVKTPAWRFAVAADPFPPGLPPKQARTELRRQVAAALPADEGRVTTGSDDPCATPGMVALRAGSFPERRAAYLTGRVLDQKQWYADRPATTSGRPWCGAWCSSWAS</sequence>
<reference evidence="4" key="1">
    <citation type="journal article" date="2019" name="Int. J. Syst. Evol. Microbiol.">
        <title>The Global Catalogue of Microorganisms (GCM) 10K type strain sequencing project: providing services to taxonomists for standard genome sequencing and annotation.</title>
        <authorList>
            <consortium name="The Broad Institute Genomics Platform"/>
            <consortium name="The Broad Institute Genome Sequencing Center for Infectious Disease"/>
            <person name="Wu L."/>
            <person name="Ma J."/>
        </authorList>
    </citation>
    <scope>NUCLEOTIDE SEQUENCE [LARGE SCALE GENOMIC DNA]</scope>
    <source>
        <strain evidence="4">CGMCC 4.7246</strain>
    </source>
</reference>
<dbReference type="EMBL" id="JBHSQO010000001">
    <property type="protein sequence ID" value="MFC6088031.1"/>
    <property type="molecule type" value="Genomic_DNA"/>
</dbReference>
<proteinExistence type="predicted"/>
<keyword evidence="1" id="KW-1133">Transmembrane helix</keyword>
<evidence type="ECO:0000313" key="3">
    <source>
        <dbReference type="EMBL" id="MFC6088031.1"/>
    </source>
</evidence>
<feature type="domain" description="SMODS and SLOG-associating 2TM effector" evidence="2">
    <location>
        <begin position="7"/>
        <end position="158"/>
    </location>
</feature>
<feature type="transmembrane region" description="Helical" evidence="1">
    <location>
        <begin position="28"/>
        <end position="46"/>
    </location>
</feature>
<keyword evidence="4" id="KW-1185">Reference proteome</keyword>
<protein>
    <submittedName>
        <fullName evidence="3">DUF4231 domain-containing protein</fullName>
    </submittedName>
</protein>
<gene>
    <name evidence="3" type="ORF">ACFP3R_01975</name>
</gene>
<dbReference type="InterPro" id="IPR041116">
    <property type="entry name" value="SLATT_3"/>
</dbReference>
<evidence type="ECO:0000313" key="4">
    <source>
        <dbReference type="Proteomes" id="UP001596220"/>
    </source>
</evidence>
<dbReference type="Pfam" id="PF18184">
    <property type="entry name" value="SLATT_3"/>
    <property type="match status" value="1"/>
</dbReference>
<organism evidence="3 4">
    <name type="scientific">Saccharothrix lopnurensis</name>
    <dbReference type="NCBI Taxonomy" id="1670621"/>
    <lineage>
        <taxon>Bacteria</taxon>
        <taxon>Bacillati</taxon>
        <taxon>Actinomycetota</taxon>
        <taxon>Actinomycetes</taxon>
        <taxon>Pseudonocardiales</taxon>
        <taxon>Pseudonocardiaceae</taxon>
        <taxon>Saccharothrix</taxon>
    </lineage>
</organism>
<evidence type="ECO:0000256" key="1">
    <source>
        <dbReference type="SAM" id="Phobius"/>
    </source>
</evidence>